<dbReference type="CDD" id="cd02440">
    <property type="entry name" value="AdoMet_MTases"/>
    <property type="match status" value="1"/>
</dbReference>
<comment type="caution">
    <text evidence="9">The sequence shown here is derived from an EMBL/GenBank/DDBJ whole genome shotgun (WGS) entry which is preliminary data.</text>
</comment>
<evidence type="ECO:0000256" key="6">
    <source>
        <dbReference type="ARBA" id="ARBA00022679"/>
    </source>
</evidence>
<keyword evidence="6" id="KW-0808">Transferase</keyword>
<keyword evidence="7" id="KW-0949">S-adenosyl-L-methionine</keyword>
<dbReference type="EMBL" id="LHPG02000014">
    <property type="protein sequence ID" value="PRW39274.1"/>
    <property type="molecule type" value="Genomic_DNA"/>
</dbReference>
<evidence type="ECO:0000256" key="3">
    <source>
        <dbReference type="ARBA" id="ARBA00011890"/>
    </source>
</evidence>
<dbReference type="Gene3D" id="3.40.50.150">
    <property type="entry name" value="Vaccinia Virus protein VP39"/>
    <property type="match status" value="1"/>
</dbReference>
<feature type="compositionally biased region" description="Low complexity" evidence="8">
    <location>
        <begin position="273"/>
        <end position="283"/>
    </location>
</feature>
<organism evidence="9 10">
    <name type="scientific">Chlorella sorokiniana</name>
    <name type="common">Freshwater green alga</name>
    <dbReference type="NCBI Taxonomy" id="3076"/>
    <lineage>
        <taxon>Eukaryota</taxon>
        <taxon>Viridiplantae</taxon>
        <taxon>Chlorophyta</taxon>
        <taxon>core chlorophytes</taxon>
        <taxon>Trebouxiophyceae</taxon>
        <taxon>Chlorellales</taxon>
        <taxon>Chlorellaceae</taxon>
        <taxon>Chlorella clade</taxon>
        <taxon>Chlorella</taxon>
    </lineage>
</organism>
<dbReference type="OrthoDB" id="73890at2759"/>
<evidence type="ECO:0000256" key="5">
    <source>
        <dbReference type="ARBA" id="ARBA00022603"/>
    </source>
</evidence>
<proteinExistence type="inferred from homology"/>
<evidence type="ECO:0000256" key="2">
    <source>
        <dbReference type="ARBA" id="ARBA00005369"/>
    </source>
</evidence>
<dbReference type="PANTHER" id="PTHR11579">
    <property type="entry name" value="PROTEIN-L-ISOASPARTATE O-METHYLTRANSFERASE"/>
    <property type="match status" value="1"/>
</dbReference>
<evidence type="ECO:0000256" key="8">
    <source>
        <dbReference type="SAM" id="MobiDB-lite"/>
    </source>
</evidence>
<dbReference type="PROSITE" id="PS01279">
    <property type="entry name" value="PCMT"/>
    <property type="match status" value="1"/>
</dbReference>
<gene>
    <name evidence="9" type="ORF">C2E21_6969</name>
</gene>
<dbReference type="InterPro" id="IPR029063">
    <property type="entry name" value="SAM-dependent_MTases_sf"/>
</dbReference>
<dbReference type="NCBIfam" id="TIGR00080">
    <property type="entry name" value="pimt"/>
    <property type="match status" value="1"/>
</dbReference>
<accession>A0A2P6TJ44</accession>
<keyword evidence="5" id="KW-0489">Methyltransferase</keyword>
<evidence type="ECO:0000313" key="10">
    <source>
        <dbReference type="Proteomes" id="UP000239899"/>
    </source>
</evidence>
<name>A0A2P6TJ44_CHLSO</name>
<feature type="compositionally biased region" description="Polar residues" evidence="8">
    <location>
        <begin position="286"/>
        <end position="299"/>
    </location>
</feature>
<dbReference type="GO" id="GO:0032259">
    <property type="term" value="P:methylation"/>
    <property type="evidence" value="ECO:0007669"/>
    <property type="project" value="UniProtKB-KW"/>
</dbReference>
<dbReference type="SUPFAM" id="SSF53335">
    <property type="entry name" value="S-adenosyl-L-methionine-dependent methyltransferases"/>
    <property type="match status" value="1"/>
</dbReference>
<dbReference type="GO" id="GO:0004719">
    <property type="term" value="F:protein-L-isoaspartate (D-aspartate) O-methyltransferase activity"/>
    <property type="evidence" value="ECO:0007669"/>
    <property type="project" value="UniProtKB-EC"/>
</dbReference>
<reference evidence="9 10" key="1">
    <citation type="journal article" date="2018" name="Plant J.">
        <title>Genome sequences of Chlorella sorokiniana UTEX 1602 and Micractinium conductrix SAG 241.80: implications to maltose excretion by a green alga.</title>
        <authorList>
            <person name="Arriola M.B."/>
            <person name="Velmurugan N."/>
            <person name="Zhang Y."/>
            <person name="Plunkett M.H."/>
            <person name="Hondzo H."/>
            <person name="Barney B.M."/>
        </authorList>
    </citation>
    <scope>NUCLEOTIDE SEQUENCE [LARGE SCALE GENOMIC DNA]</scope>
    <source>
        <strain evidence="10">UTEX 1602</strain>
    </source>
</reference>
<keyword evidence="4" id="KW-0963">Cytoplasm</keyword>
<dbReference type="Proteomes" id="UP000239899">
    <property type="component" value="Unassembled WGS sequence"/>
</dbReference>
<dbReference type="PANTHER" id="PTHR11579:SF0">
    <property type="entry name" value="PROTEIN-L-ISOASPARTATE(D-ASPARTATE) O-METHYLTRANSFERASE"/>
    <property type="match status" value="1"/>
</dbReference>
<comment type="similarity">
    <text evidence="2">Belongs to the methyltransferase superfamily. L-isoaspartyl/D-aspartyl protein methyltransferase family.</text>
</comment>
<dbReference type="GO" id="GO:0005737">
    <property type="term" value="C:cytoplasm"/>
    <property type="evidence" value="ECO:0007669"/>
    <property type="project" value="UniProtKB-SubCell"/>
</dbReference>
<evidence type="ECO:0000256" key="1">
    <source>
        <dbReference type="ARBA" id="ARBA00004496"/>
    </source>
</evidence>
<dbReference type="Pfam" id="PF01135">
    <property type="entry name" value="PCMT"/>
    <property type="match status" value="1"/>
</dbReference>
<protein>
    <recommendedName>
        <fullName evidence="3">protein-L-isoaspartate(D-aspartate) O-methyltransferase</fullName>
        <ecNumber evidence="3">2.1.1.77</ecNumber>
    </recommendedName>
</protein>
<dbReference type="EC" id="2.1.1.77" evidence="3"/>
<keyword evidence="10" id="KW-1185">Reference proteome</keyword>
<dbReference type="AlphaFoldDB" id="A0A2P6TJ44"/>
<dbReference type="InterPro" id="IPR000682">
    <property type="entry name" value="PCMT"/>
</dbReference>
<evidence type="ECO:0000256" key="7">
    <source>
        <dbReference type="ARBA" id="ARBA00022691"/>
    </source>
</evidence>
<evidence type="ECO:0000256" key="4">
    <source>
        <dbReference type="ARBA" id="ARBA00022490"/>
    </source>
</evidence>
<feature type="region of interest" description="Disordered" evidence="8">
    <location>
        <begin position="273"/>
        <end position="299"/>
    </location>
</feature>
<sequence>MLGRLGPRFARAWQSVSGPTPRAAAAVLLVAVGGAALLYKQPETRYLLKRAMAYRTFASSQAGLVDSLVEYGVVQSPEVEQVLRQFAYLDAPHGIGYAATISAPHMHAYALELLLPQLRPGGKVLDVGSGTGYLTACFAKLVTRDGAHGKAVGIEHISELTSKARRNLGRDPALAQLVTDGALELVVGDGRLGWAAEAPYDAIHVGAAAPRLPQDLVAQLAPGGRLVVPIGPEGGMQVLSVVDKRPDGTVHRRDAMNVMYVPLCARDYQLASASPSSSDSAAAVQRPSSRRQIQAQRLGSSSSAFAAPQPLAASSLSQPAAGRRSLTVVAGNKGASGPFAPLVVVTRNAMGTKEFNQFRGKMISLHSQVIKDFCKQLGADTKQVQGLIRLAKKNGEKLGFLA</sequence>
<comment type="subcellular location">
    <subcellularLocation>
        <location evidence="1">Cytoplasm</location>
    </subcellularLocation>
</comment>
<evidence type="ECO:0000313" key="9">
    <source>
        <dbReference type="EMBL" id="PRW39274.1"/>
    </source>
</evidence>